<comment type="caution">
    <text evidence="2">The sequence shown here is derived from an EMBL/GenBank/DDBJ whole genome shotgun (WGS) entry which is preliminary data.</text>
</comment>
<sequence>MPRDSDHSMVEQSSGSQPTKRRRALSPEDHVRIAAERPKDSGDAFPAYCFASTVHHPPSPQVVEFPEAPARCAEEGEAQGRHCEASWSENLSRMSQRL</sequence>
<evidence type="ECO:0000313" key="3">
    <source>
        <dbReference type="Proteomes" id="UP001228049"/>
    </source>
</evidence>
<feature type="region of interest" description="Disordered" evidence="1">
    <location>
        <begin position="1"/>
        <end position="39"/>
    </location>
</feature>
<feature type="compositionally biased region" description="Polar residues" evidence="1">
    <location>
        <begin position="87"/>
        <end position="98"/>
    </location>
</feature>
<dbReference type="EMBL" id="JASDAP010000011">
    <property type="protein sequence ID" value="KAK1893441.1"/>
    <property type="molecule type" value="Genomic_DNA"/>
</dbReference>
<dbReference type="AlphaFoldDB" id="A0AAD9C208"/>
<evidence type="ECO:0000313" key="2">
    <source>
        <dbReference type="EMBL" id="KAK1893441.1"/>
    </source>
</evidence>
<reference evidence="2" key="1">
    <citation type="submission" date="2023-04" db="EMBL/GenBank/DDBJ databases">
        <title>Chromosome-level genome of Chaenocephalus aceratus.</title>
        <authorList>
            <person name="Park H."/>
        </authorList>
    </citation>
    <scope>NUCLEOTIDE SEQUENCE</scope>
    <source>
        <strain evidence="2">DE</strain>
        <tissue evidence="2">Muscle</tissue>
    </source>
</reference>
<gene>
    <name evidence="2" type="ORF">KUDE01_018905</name>
</gene>
<organism evidence="2 3">
    <name type="scientific">Dissostichus eleginoides</name>
    <name type="common">Patagonian toothfish</name>
    <name type="synonym">Dissostichus amissus</name>
    <dbReference type="NCBI Taxonomy" id="100907"/>
    <lineage>
        <taxon>Eukaryota</taxon>
        <taxon>Metazoa</taxon>
        <taxon>Chordata</taxon>
        <taxon>Craniata</taxon>
        <taxon>Vertebrata</taxon>
        <taxon>Euteleostomi</taxon>
        <taxon>Actinopterygii</taxon>
        <taxon>Neopterygii</taxon>
        <taxon>Teleostei</taxon>
        <taxon>Neoteleostei</taxon>
        <taxon>Acanthomorphata</taxon>
        <taxon>Eupercaria</taxon>
        <taxon>Perciformes</taxon>
        <taxon>Notothenioidei</taxon>
        <taxon>Nototheniidae</taxon>
        <taxon>Dissostichus</taxon>
    </lineage>
</organism>
<feature type="region of interest" description="Disordered" evidence="1">
    <location>
        <begin position="76"/>
        <end position="98"/>
    </location>
</feature>
<dbReference type="Proteomes" id="UP001228049">
    <property type="component" value="Unassembled WGS sequence"/>
</dbReference>
<protein>
    <submittedName>
        <fullName evidence="2">UPF0284 protein</fullName>
    </submittedName>
</protein>
<feature type="compositionally biased region" description="Basic and acidic residues" evidence="1">
    <location>
        <begin position="25"/>
        <end position="39"/>
    </location>
</feature>
<accession>A0AAD9C208</accession>
<proteinExistence type="predicted"/>
<evidence type="ECO:0000256" key="1">
    <source>
        <dbReference type="SAM" id="MobiDB-lite"/>
    </source>
</evidence>
<name>A0AAD9C208_DISEL</name>
<keyword evidence="3" id="KW-1185">Reference proteome</keyword>